<reference evidence="2" key="2">
    <citation type="journal article" date="2021" name="PeerJ">
        <title>Extensive microbial diversity within the chicken gut microbiome revealed by metagenomics and culture.</title>
        <authorList>
            <person name="Gilroy R."/>
            <person name="Ravi A."/>
            <person name="Getino M."/>
            <person name="Pursley I."/>
            <person name="Horton D.L."/>
            <person name="Alikhan N.F."/>
            <person name="Baker D."/>
            <person name="Gharbi K."/>
            <person name="Hall N."/>
            <person name="Watson M."/>
            <person name="Adriaenssens E.M."/>
            <person name="Foster-Nyarko E."/>
            <person name="Jarju S."/>
            <person name="Secka A."/>
            <person name="Antonio M."/>
            <person name="Oren A."/>
            <person name="Chaudhuri R.R."/>
            <person name="La Ragione R."/>
            <person name="Hildebrand F."/>
            <person name="Pallen M.J."/>
        </authorList>
    </citation>
    <scope>NUCLEOTIDE SEQUENCE</scope>
    <source>
        <strain evidence="2">ChiGjej1B1-24693</strain>
    </source>
</reference>
<accession>A0A9D1GZX2</accession>
<dbReference type="Pfam" id="PF09995">
    <property type="entry name" value="MPAB_Lcp_cat"/>
    <property type="match status" value="1"/>
</dbReference>
<comment type="caution">
    <text evidence="2">The sequence shown here is derived from an EMBL/GenBank/DDBJ whole genome shotgun (WGS) entry which is preliminary data.</text>
</comment>
<gene>
    <name evidence="2" type="ORF">IAA98_12855</name>
</gene>
<organism evidence="2 3">
    <name type="scientific">Candidatus Avipropionibacterium avicola</name>
    <dbReference type="NCBI Taxonomy" id="2840701"/>
    <lineage>
        <taxon>Bacteria</taxon>
        <taxon>Bacillati</taxon>
        <taxon>Actinomycetota</taxon>
        <taxon>Actinomycetes</taxon>
        <taxon>Propionibacteriales</taxon>
        <taxon>Propionibacteriaceae</taxon>
        <taxon>Propionibacteriaceae incertae sedis</taxon>
        <taxon>Candidatus Avipropionibacterium</taxon>
    </lineage>
</organism>
<name>A0A9D1GZX2_9ACTN</name>
<sequence>MLSRARTRITTAVRSKVNGPDFASSTPVWQVEGERWFSPADAIWRVHRDTSMFIGGIRALLMQSLHPVAMQAVSEHSGYRGDPWGRLQRTAHFINVTTYGTILEAEAAIGKVEHSHQFVKGITPEGEPYEASDPHLLTWVHVAETESFLAAHQAFGAKPLSPERCDEYVAQTAVVAERLGVPTPPRSRAELEAAAMSYRLELKRTEPAVEAAELLLDHPPLPRSSLPAYKMLVQGALSLMPAWALARLRLPYSPLRELMAKPIAQTACGTLRWAFAVDSKHTPPPADD</sequence>
<protein>
    <submittedName>
        <fullName evidence="2">DUF2236 domain-containing protein</fullName>
    </submittedName>
</protein>
<feature type="domain" description="ER-bound oxygenase mpaB/mpaB'/Rubber oxygenase catalytic" evidence="1">
    <location>
        <begin position="44"/>
        <end position="273"/>
    </location>
</feature>
<dbReference type="AlphaFoldDB" id="A0A9D1GZX2"/>
<proteinExistence type="predicted"/>
<reference evidence="2" key="1">
    <citation type="submission" date="2020-10" db="EMBL/GenBank/DDBJ databases">
        <authorList>
            <person name="Gilroy R."/>
        </authorList>
    </citation>
    <scope>NUCLEOTIDE SEQUENCE</scope>
    <source>
        <strain evidence="2">ChiGjej1B1-24693</strain>
    </source>
</reference>
<dbReference type="EMBL" id="DVLP01000376">
    <property type="protein sequence ID" value="HIT76467.1"/>
    <property type="molecule type" value="Genomic_DNA"/>
</dbReference>
<dbReference type="Proteomes" id="UP000886842">
    <property type="component" value="Unassembled WGS sequence"/>
</dbReference>
<dbReference type="GO" id="GO:0016491">
    <property type="term" value="F:oxidoreductase activity"/>
    <property type="evidence" value="ECO:0007669"/>
    <property type="project" value="InterPro"/>
</dbReference>
<evidence type="ECO:0000313" key="3">
    <source>
        <dbReference type="Proteomes" id="UP000886842"/>
    </source>
</evidence>
<dbReference type="PANTHER" id="PTHR36151">
    <property type="entry name" value="BLR2777 PROTEIN"/>
    <property type="match status" value="1"/>
</dbReference>
<evidence type="ECO:0000313" key="2">
    <source>
        <dbReference type="EMBL" id="HIT76467.1"/>
    </source>
</evidence>
<evidence type="ECO:0000259" key="1">
    <source>
        <dbReference type="Pfam" id="PF09995"/>
    </source>
</evidence>
<dbReference type="InterPro" id="IPR018713">
    <property type="entry name" value="MPAB/Lcp_cat_dom"/>
</dbReference>
<dbReference type="PANTHER" id="PTHR36151:SF3">
    <property type="entry name" value="ER-BOUND OXYGENASE MPAB_MPAB'_RUBBER OXYGENASE CATALYTIC DOMAIN-CONTAINING PROTEIN"/>
    <property type="match status" value="1"/>
</dbReference>